<keyword evidence="3" id="KW-0812">Transmembrane</keyword>
<keyword evidence="2" id="KW-0418">Kinase</keyword>
<evidence type="ECO:0000256" key="2">
    <source>
        <dbReference type="ARBA" id="ARBA00022527"/>
    </source>
</evidence>
<dbReference type="PANTHER" id="PTHR27009">
    <property type="entry name" value="RUST RESISTANCE KINASE LR10-RELATED"/>
    <property type="match status" value="1"/>
</dbReference>
<evidence type="ECO:0000313" key="8">
    <source>
        <dbReference type="EMBL" id="MBA0606325.1"/>
    </source>
</evidence>
<name>A0A7J8QXV6_GOSDV</name>
<comment type="subcellular location">
    <subcellularLocation>
        <location evidence="1">Membrane</location>
        <topology evidence="1">Single-pass type I membrane protein</topology>
    </subcellularLocation>
</comment>
<feature type="non-terminal residue" evidence="8">
    <location>
        <position position="1"/>
    </location>
</feature>
<evidence type="ECO:0000256" key="7">
    <source>
        <dbReference type="ARBA" id="ARBA00023180"/>
    </source>
</evidence>
<evidence type="ECO:0008006" key="10">
    <source>
        <dbReference type="Google" id="ProtNLM"/>
    </source>
</evidence>
<keyword evidence="9" id="KW-1185">Reference proteome</keyword>
<keyword evidence="6" id="KW-0472">Membrane</keyword>
<evidence type="ECO:0000256" key="4">
    <source>
        <dbReference type="ARBA" id="ARBA00022729"/>
    </source>
</evidence>
<accession>A0A7J8QXV6</accession>
<evidence type="ECO:0000256" key="6">
    <source>
        <dbReference type="ARBA" id="ARBA00023136"/>
    </source>
</evidence>
<dbReference type="EMBL" id="JABFAC010000002">
    <property type="protein sequence ID" value="MBA0606325.1"/>
    <property type="molecule type" value="Genomic_DNA"/>
</dbReference>
<dbReference type="Proteomes" id="UP000593561">
    <property type="component" value="Unassembled WGS sequence"/>
</dbReference>
<keyword evidence="7" id="KW-0325">Glycoprotein</keyword>
<organism evidence="8 9">
    <name type="scientific">Gossypium davidsonii</name>
    <name type="common">Davidson's cotton</name>
    <name type="synonym">Gossypium klotzschianum subsp. davidsonii</name>
    <dbReference type="NCBI Taxonomy" id="34287"/>
    <lineage>
        <taxon>Eukaryota</taxon>
        <taxon>Viridiplantae</taxon>
        <taxon>Streptophyta</taxon>
        <taxon>Embryophyta</taxon>
        <taxon>Tracheophyta</taxon>
        <taxon>Spermatophyta</taxon>
        <taxon>Magnoliopsida</taxon>
        <taxon>eudicotyledons</taxon>
        <taxon>Gunneridae</taxon>
        <taxon>Pentapetalae</taxon>
        <taxon>rosids</taxon>
        <taxon>malvids</taxon>
        <taxon>Malvales</taxon>
        <taxon>Malvaceae</taxon>
        <taxon>Malvoideae</taxon>
        <taxon>Gossypium</taxon>
    </lineage>
</organism>
<keyword evidence="4" id="KW-0732">Signal</keyword>
<gene>
    <name evidence="8" type="ORF">Godav_018805</name>
</gene>
<reference evidence="8 9" key="1">
    <citation type="journal article" date="2019" name="Genome Biol. Evol.">
        <title>Insights into the evolution of the New World diploid cottons (Gossypium, subgenus Houzingenia) based on genome sequencing.</title>
        <authorList>
            <person name="Grover C.E."/>
            <person name="Arick M.A. 2nd"/>
            <person name="Thrash A."/>
            <person name="Conover J.L."/>
            <person name="Sanders W.S."/>
            <person name="Peterson D.G."/>
            <person name="Frelichowski J.E."/>
            <person name="Scheffler J.A."/>
            <person name="Scheffler B.E."/>
            <person name="Wendel J.F."/>
        </authorList>
    </citation>
    <scope>NUCLEOTIDE SEQUENCE [LARGE SCALE GENOMIC DNA]</scope>
    <source>
        <strain evidence="8">27</strain>
        <tissue evidence="8">Leaf</tissue>
    </source>
</reference>
<keyword evidence="5" id="KW-1133">Transmembrane helix</keyword>
<dbReference type="GO" id="GO:0016020">
    <property type="term" value="C:membrane"/>
    <property type="evidence" value="ECO:0007669"/>
    <property type="project" value="UniProtKB-SubCell"/>
</dbReference>
<evidence type="ECO:0000256" key="3">
    <source>
        <dbReference type="ARBA" id="ARBA00022692"/>
    </source>
</evidence>
<comment type="caution">
    <text evidence="8">The sequence shown here is derived from an EMBL/GenBank/DDBJ whole genome shotgun (WGS) entry which is preliminary data.</text>
</comment>
<protein>
    <recommendedName>
        <fullName evidence="10">Serine-threonine/tyrosine-protein kinase catalytic domain-containing protein</fullName>
    </recommendedName>
</protein>
<evidence type="ECO:0000256" key="5">
    <source>
        <dbReference type="ARBA" id="ARBA00022989"/>
    </source>
</evidence>
<evidence type="ECO:0000256" key="1">
    <source>
        <dbReference type="ARBA" id="ARBA00004479"/>
    </source>
</evidence>
<proteinExistence type="predicted"/>
<sequence length="102" mass="11892">MAVISSCRKNDVHGDCGKEEKFEYFNIQVKFILLHGFMIDFELGENIELEDISESEKNAMRKMIIVAFWCIQMKPIHRPSMTKVLKMVESEDELLEIPPKSL</sequence>
<dbReference type="InterPro" id="IPR045874">
    <property type="entry name" value="LRK10/LRL21-25-like"/>
</dbReference>
<keyword evidence="2" id="KW-0808">Transferase</keyword>
<keyword evidence="2" id="KW-0723">Serine/threonine-protein kinase</keyword>
<dbReference type="AlphaFoldDB" id="A0A7J8QXV6"/>
<dbReference type="GO" id="GO:0004674">
    <property type="term" value="F:protein serine/threonine kinase activity"/>
    <property type="evidence" value="ECO:0007669"/>
    <property type="project" value="UniProtKB-KW"/>
</dbReference>
<evidence type="ECO:0000313" key="9">
    <source>
        <dbReference type="Proteomes" id="UP000593561"/>
    </source>
</evidence>